<name>A0A7M1B1T8_9BACT</name>
<proteinExistence type="predicted"/>
<accession>A0A7M1B1T8</accession>
<dbReference type="AlphaFoldDB" id="A0A7M1B1T8"/>
<dbReference type="SUPFAM" id="SSF56935">
    <property type="entry name" value="Porins"/>
    <property type="match status" value="1"/>
</dbReference>
<dbReference type="Gene3D" id="2.40.160.10">
    <property type="entry name" value="Porin"/>
    <property type="match status" value="1"/>
</dbReference>
<gene>
    <name evidence="2" type="ORF">FJR45_07140</name>
</gene>
<evidence type="ECO:0000256" key="1">
    <source>
        <dbReference type="SAM" id="SignalP"/>
    </source>
</evidence>
<feature type="chain" id="PRO_5032746261" evidence="1">
    <location>
        <begin position="23"/>
        <end position="401"/>
    </location>
</feature>
<evidence type="ECO:0000313" key="3">
    <source>
        <dbReference type="Proteomes" id="UP000593719"/>
    </source>
</evidence>
<evidence type="ECO:0000313" key="2">
    <source>
        <dbReference type="EMBL" id="QOP43737.1"/>
    </source>
</evidence>
<keyword evidence="1" id="KW-0732">Signal</keyword>
<protein>
    <submittedName>
        <fullName evidence="2">Porin</fullName>
    </submittedName>
</protein>
<sequence>MKKSKISFALASMLLVSSASFGDDKTDILKLQQEVKDLKEMTQILVDETSDLKTGFNYTKVDEKKRYTGLGSAASKVYYSKSPLSIGGYGEMYYSSSQKGGSETQIKRFITYFGYKFSDNIILNSEIEYEGGGVKATSTGATGDTVAVEFMYLDFIGNKNFNARLGNFLVPMGLMNEQHEPTLFTTIQRPNTAKYVIPTTWNSSGAMLYGEIAEGIEYKASIVTALQITDTGDKWVRNGRGSGRLVKNPDAAGQVRVDYTGTSGLLIGASSYFSKDLFMFDVHLDYKIGNARVYGTYAQNKRVDTNASQQVTANYGGFLNASYNIASLIGTDKKTPLFVQYERYNPQSEVSNGSTAGDAITDVTLGINFFPHEQVVLKAEYVISDNVATGNITGISLGFVF</sequence>
<keyword evidence="3" id="KW-1185">Reference proteome</keyword>
<dbReference type="Proteomes" id="UP000593719">
    <property type="component" value="Chromosome"/>
</dbReference>
<dbReference type="KEGG" id="ssei:FJR45_07140"/>
<feature type="signal peptide" evidence="1">
    <location>
        <begin position="1"/>
        <end position="22"/>
    </location>
</feature>
<dbReference type="InterPro" id="IPR023614">
    <property type="entry name" value="Porin_dom_sf"/>
</dbReference>
<dbReference type="EMBL" id="CP041235">
    <property type="protein sequence ID" value="QOP43737.1"/>
    <property type="molecule type" value="Genomic_DNA"/>
</dbReference>
<dbReference type="RefSeq" id="WP_193149924.1">
    <property type="nucleotide sequence ID" value="NZ_CP041235.1"/>
</dbReference>
<organism evidence="2 3">
    <name type="scientific">Sulfurimonas sediminis</name>
    <dbReference type="NCBI Taxonomy" id="2590020"/>
    <lineage>
        <taxon>Bacteria</taxon>
        <taxon>Pseudomonadati</taxon>
        <taxon>Campylobacterota</taxon>
        <taxon>Epsilonproteobacteria</taxon>
        <taxon>Campylobacterales</taxon>
        <taxon>Sulfurimonadaceae</taxon>
        <taxon>Sulfurimonas</taxon>
    </lineage>
</organism>
<reference evidence="2 3" key="1">
    <citation type="submission" date="2019-06" db="EMBL/GenBank/DDBJ databases">
        <title>Sulfurimonas gotlandica sp. nov., a chemoautotrophic and psychrotolerant epsilonproteobacterium isolated from a pelagic redoxcline, and an emended description of the genus Sulfurimonas.</title>
        <authorList>
            <person name="Wang S."/>
            <person name="Jiang L."/>
            <person name="Shao Z."/>
        </authorList>
    </citation>
    <scope>NUCLEOTIDE SEQUENCE [LARGE SCALE GENOMIC DNA]</scope>
    <source>
        <strain evidence="2 3">S2-6</strain>
    </source>
</reference>